<evidence type="ECO:0000313" key="3">
    <source>
        <dbReference type="Proteomes" id="UP000230842"/>
    </source>
</evidence>
<dbReference type="Gene3D" id="1.10.150.240">
    <property type="entry name" value="Putative phosphatase, domain 2"/>
    <property type="match status" value="1"/>
</dbReference>
<dbReference type="PANTHER" id="PTHR18901">
    <property type="entry name" value="2-DEOXYGLUCOSE-6-PHOSPHATE PHOSPHATASE 2"/>
    <property type="match status" value="1"/>
</dbReference>
<dbReference type="EMBL" id="PGEZ01000002">
    <property type="protein sequence ID" value="PJJ53507.1"/>
    <property type="molecule type" value="Genomic_DNA"/>
</dbReference>
<dbReference type="InterPro" id="IPR023198">
    <property type="entry name" value="PGP-like_dom2"/>
</dbReference>
<gene>
    <name evidence="2" type="ORF">CLV56_2996</name>
</gene>
<dbReference type="CDD" id="cd07505">
    <property type="entry name" value="HAD_BPGM-like"/>
    <property type="match status" value="1"/>
</dbReference>
<dbReference type="SFLD" id="SFLDS00003">
    <property type="entry name" value="Haloacid_Dehalogenase"/>
    <property type="match status" value="1"/>
</dbReference>
<dbReference type="Gene3D" id="3.40.50.1000">
    <property type="entry name" value="HAD superfamily/HAD-like"/>
    <property type="match status" value="1"/>
</dbReference>
<dbReference type="InterPro" id="IPR023214">
    <property type="entry name" value="HAD_sf"/>
</dbReference>
<comment type="caution">
    <text evidence="2">The sequence shown here is derived from an EMBL/GenBank/DDBJ whole genome shotgun (WGS) entry which is preliminary data.</text>
</comment>
<keyword evidence="3" id="KW-1185">Reference proteome</keyword>
<sequence length="250" mass="25858">MTCTSTPTPTTHDDASRPAPGPDASSVAGGLPAAVLWDLDGTIVDTEPVWLASEHALAARYGATWTDEDGYALVGNDLLESGRAIKQVMGLELSPEEIVVLLVAELAEHMRSGSLTWRPGAPELLAALHEAGVPQCLVTMSYRSIADGLVDRLPAGTFDAVITGDEVSHGKPHPEPYLAAARALGVDPTACVAIEDSTTGTRSAAAAGCAVLAVPNHVEIAPGDRISFTDTLAGLAPDDLLRLTDAPPLD</sequence>
<accession>A0A2M9B6E5</accession>
<dbReference type="PRINTS" id="PR00413">
    <property type="entry name" value="HADHALOGNASE"/>
</dbReference>
<dbReference type="SFLD" id="SFLDG01129">
    <property type="entry name" value="C1.5:_HAD__Beta-PGM__Phosphata"/>
    <property type="match status" value="1"/>
</dbReference>
<dbReference type="AlphaFoldDB" id="A0A2M9B6E5"/>
<feature type="compositionally biased region" description="Low complexity" evidence="1">
    <location>
        <begin position="1"/>
        <end position="10"/>
    </location>
</feature>
<dbReference type="Proteomes" id="UP000230842">
    <property type="component" value="Unassembled WGS sequence"/>
</dbReference>
<dbReference type="SUPFAM" id="SSF56784">
    <property type="entry name" value="HAD-like"/>
    <property type="match status" value="1"/>
</dbReference>
<evidence type="ECO:0000313" key="2">
    <source>
        <dbReference type="EMBL" id="PJJ53507.1"/>
    </source>
</evidence>
<organism evidence="2 3">
    <name type="scientific">Mumia flava</name>
    <dbReference type="NCBI Taxonomy" id="1348852"/>
    <lineage>
        <taxon>Bacteria</taxon>
        <taxon>Bacillati</taxon>
        <taxon>Actinomycetota</taxon>
        <taxon>Actinomycetes</taxon>
        <taxon>Propionibacteriales</taxon>
        <taxon>Nocardioidaceae</taxon>
        <taxon>Mumia</taxon>
    </lineage>
</organism>
<dbReference type="InterPro" id="IPR006439">
    <property type="entry name" value="HAD-SF_hydro_IA"/>
</dbReference>
<feature type="region of interest" description="Disordered" evidence="1">
    <location>
        <begin position="1"/>
        <end position="26"/>
    </location>
</feature>
<dbReference type="PANTHER" id="PTHR18901:SF38">
    <property type="entry name" value="PSEUDOURIDINE-5'-PHOSPHATASE"/>
    <property type="match status" value="1"/>
</dbReference>
<dbReference type="NCBIfam" id="TIGR01509">
    <property type="entry name" value="HAD-SF-IA-v3"/>
    <property type="match status" value="1"/>
</dbReference>
<protein>
    <submittedName>
        <fullName evidence="2">HAD superfamily hydrolase (TIGR01509 family)</fullName>
    </submittedName>
</protein>
<evidence type="ECO:0000256" key="1">
    <source>
        <dbReference type="SAM" id="MobiDB-lite"/>
    </source>
</evidence>
<dbReference type="InterPro" id="IPR036412">
    <property type="entry name" value="HAD-like_sf"/>
</dbReference>
<dbReference type="GO" id="GO:0016787">
    <property type="term" value="F:hydrolase activity"/>
    <property type="evidence" value="ECO:0007669"/>
    <property type="project" value="UniProtKB-KW"/>
</dbReference>
<dbReference type="Pfam" id="PF00702">
    <property type="entry name" value="Hydrolase"/>
    <property type="match status" value="1"/>
</dbReference>
<proteinExistence type="predicted"/>
<reference evidence="2 3" key="1">
    <citation type="submission" date="2017-11" db="EMBL/GenBank/DDBJ databases">
        <title>Genomic Encyclopedia of Archaeal and Bacterial Type Strains, Phase II (KMG-II): From Individual Species to Whole Genera.</title>
        <authorList>
            <person name="Goeker M."/>
        </authorList>
    </citation>
    <scope>NUCLEOTIDE SEQUENCE [LARGE SCALE GENOMIC DNA]</scope>
    <source>
        <strain evidence="2 3">DSM 27763</strain>
    </source>
</reference>
<keyword evidence="2" id="KW-0378">Hydrolase</keyword>
<name>A0A2M9B6E5_9ACTN</name>